<keyword evidence="5 10" id="KW-0276">Fatty acid metabolism</keyword>
<dbReference type="GO" id="GO:0034626">
    <property type="term" value="P:fatty acid elongation, polyunsaturated fatty acid"/>
    <property type="evidence" value="ECO:0007669"/>
    <property type="project" value="TreeGrafter"/>
</dbReference>
<keyword evidence="4 10" id="KW-0812">Transmembrane</keyword>
<dbReference type="PANTHER" id="PTHR11157">
    <property type="entry name" value="FATTY ACID ACYL TRANSFERASE-RELATED"/>
    <property type="match status" value="1"/>
</dbReference>
<accession>A0AAV4SP24</accession>
<feature type="transmembrane region" description="Helical" evidence="10">
    <location>
        <begin position="202"/>
        <end position="223"/>
    </location>
</feature>
<dbReference type="EMBL" id="BPLQ01008082">
    <property type="protein sequence ID" value="GIY34616.1"/>
    <property type="molecule type" value="Genomic_DNA"/>
</dbReference>
<sequence>MGVIETIKETLVSGDPLVRTWFMVESNYMPFVCSFLYVLFVKRIGPSIMKNRKPFDLRRLMIVYNFAIVFTYTISMILAASAAWVLYVVKYVEFIDTIFFVLRKKFHLITNLHVIHHAALPVIAWVFIRTETSGFQFFPAGLNSVIHIIMYTYYGLAAMGPEMQKYLWWKEHLTKIQMWQFVIIIVFVIVIIPLSGCQTTQHGIYIEIFFAFVFLSLFYNFYVKTYKKKQPLKMKNEVQSKKTIVSNGKSKSLNDDCYHNEEELKGKSNTLNDDFYLNEEELIPPYFSFSKVKKR</sequence>
<feature type="transmembrane region" description="Helical" evidence="10">
    <location>
        <begin position="61"/>
        <end position="78"/>
    </location>
</feature>
<reference evidence="11 12" key="1">
    <citation type="submission" date="2021-06" db="EMBL/GenBank/DDBJ databases">
        <title>Caerostris darwini draft genome.</title>
        <authorList>
            <person name="Kono N."/>
            <person name="Arakawa K."/>
        </authorList>
    </citation>
    <scope>NUCLEOTIDE SEQUENCE [LARGE SCALE GENOMIC DNA]</scope>
</reference>
<keyword evidence="6 10" id="KW-1133">Transmembrane helix</keyword>
<comment type="catalytic activity">
    <reaction evidence="10">
        <text>a very-long-chain acyl-CoA + malonyl-CoA + H(+) = a very-long-chain 3-oxoacyl-CoA + CO2 + CoA</text>
        <dbReference type="Rhea" id="RHEA:32727"/>
        <dbReference type="ChEBI" id="CHEBI:15378"/>
        <dbReference type="ChEBI" id="CHEBI:16526"/>
        <dbReference type="ChEBI" id="CHEBI:57287"/>
        <dbReference type="ChEBI" id="CHEBI:57384"/>
        <dbReference type="ChEBI" id="CHEBI:90725"/>
        <dbReference type="ChEBI" id="CHEBI:90736"/>
        <dbReference type="EC" id="2.3.1.199"/>
    </reaction>
</comment>
<feature type="transmembrane region" description="Helical" evidence="10">
    <location>
        <begin position="20"/>
        <end position="40"/>
    </location>
</feature>
<evidence type="ECO:0000256" key="7">
    <source>
        <dbReference type="ARBA" id="ARBA00023098"/>
    </source>
</evidence>
<evidence type="ECO:0000256" key="10">
    <source>
        <dbReference type="RuleBase" id="RU361115"/>
    </source>
</evidence>
<evidence type="ECO:0000256" key="9">
    <source>
        <dbReference type="ARBA" id="ARBA00023160"/>
    </source>
</evidence>
<dbReference type="EC" id="2.3.1.199" evidence="10"/>
<dbReference type="GO" id="GO:0009922">
    <property type="term" value="F:fatty acid elongase activity"/>
    <property type="evidence" value="ECO:0007669"/>
    <property type="project" value="UniProtKB-EC"/>
</dbReference>
<protein>
    <recommendedName>
        <fullName evidence="10">Elongation of very long chain fatty acids protein</fullName>
        <ecNumber evidence="10">2.3.1.199</ecNumber>
    </recommendedName>
    <alternativeName>
        <fullName evidence="10">Very-long-chain 3-oxoacyl-CoA synthase</fullName>
    </alternativeName>
</protein>
<name>A0AAV4SP24_9ARAC</name>
<comment type="caution">
    <text evidence="11">The sequence shown here is derived from an EMBL/GenBank/DDBJ whole genome shotgun (WGS) entry which is preliminary data.</text>
</comment>
<evidence type="ECO:0000256" key="2">
    <source>
        <dbReference type="ARBA" id="ARBA00022516"/>
    </source>
</evidence>
<dbReference type="GO" id="GO:0034625">
    <property type="term" value="P:fatty acid elongation, monounsaturated fatty acid"/>
    <property type="evidence" value="ECO:0007669"/>
    <property type="project" value="TreeGrafter"/>
</dbReference>
<keyword evidence="8 10" id="KW-0472">Membrane</keyword>
<evidence type="ECO:0000256" key="3">
    <source>
        <dbReference type="ARBA" id="ARBA00022679"/>
    </source>
</evidence>
<evidence type="ECO:0000313" key="11">
    <source>
        <dbReference type="EMBL" id="GIY34616.1"/>
    </source>
</evidence>
<comment type="similarity">
    <text evidence="10">Belongs to the ELO family.</text>
</comment>
<dbReference type="InterPro" id="IPR002076">
    <property type="entry name" value="ELO_fam"/>
</dbReference>
<evidence type="ECO:0000256" key="1">
    <source>
        <dbReference type="ARBA" id="ARBA00004141"/>
    </source>
</evidence>
<proteinExistence type="inferred from homology"/>
<organism evidence="11 12">
    <name type="scientific">Caerostris darwini</name>
    <dbReference type="NCBI Taxonomy" id="1538125"/>
    <lineage>
        <taxon>Eukaryota</taxon>
        <taxon>Metazoa</taxon>
        <taxon>Ecdysozoa</taxon>
        <taxon>Arthropoda</taxon>
        <taxon>Chelicerata</taxon>
        <taxon>Arachnida</taxon>
        <taxon>Araneae</taxon>
        <taxon>Araneomorphae</taxon>
        <taxon>Entelegynae</taxon>
        <taxon>Araneoidea</taxon>
        <taxon>Araneidae</taxon>
        <taxon>Caerostris</taxon>
    </lineage>
</organism>
<feature type="transmembrane region" description="Helical" evidence="10">
    <location>
        <begin position="178"/>
        <end position="196"/>
    </location>
</feature>
<dbReference type="Proteomes" id="UP001054837">
    <property type="component" value="Unassembled WGS sequence"/>
</dbReference>
<keyword evidence="2 10" id="KW-0444">Lipid biosynthesis</keyword>
<keyword evidence="12" id="KW-1185">Reference proteome</keyword>
<dbReference type="GO" id="GO:0019367">
    <property type="term" value="P:fatty acid elongation, saturated fatty acid"/>
    <property type="evidence" value="ECO:0007669"/>
    <property type="project" value="TreeGrafter"/>
</dbReference>
<evidence type="ECO:0000256" key="8">
    <source>
        <dbReference type="ARBA" id="ARBA00023136"/>
    </source>
</evidence>
<keyword evidence="3 10" id="KW-0808">Transferase</keyword>
<comment type="subcellular location">
    <subcellularLocation>
        <location evidence="1">Membrane</location>
        <topology evidence="1">Multi-pass membrane protein</topology>
    </subcellularLocation>
</comment>
<evidence type="ECO:0000256" key="6">
    <source>
        <dbReference type="ARBA" id="ARBA00022989"/>
    </source>
</evidence>
<keyword evidence="7 10" id="KW-0443">Lipid metabolism</keyword>
<dbReference type="GO" id="GO:0042761">
    <property type="term" value="P:very long-chain fatty acid biosynthetic process"/>
    <property type="evidence" value="ECO:0007669"/>
    <property type="project" value="TreeGrafter"/>
</dbReference>
<gene>
    <name evidence="11" type="primary">Elovl7</name>
    <name evidence="11" type="ORF">CDAR_384631</name>
</gene>
<keyword evidence="9 10" id="KW-0275">Fatty acid biosynthesis</keyword>
<dbReference type="Pfam" id="PF01151">
    <property type="entry name" value="ELO"/>
    <property type="match status" value="2"/>
</dbReference>
<evidence type="ECO:0000313" key="12">
    <source>
        <dbReference type="Proteomes" id="UP001054837"/>
    </source>
</evidence>
<dbReference type="GO" id="GO:0005789">
    <property type="term" value="C:endoplasmic reticulum membrane"/>
    <property type="evidence" value="ECO:0007669"/>
    <property type="project" value="TreeGrafter"/>
</dbReference>
<evidence type="ECO:0000256" key="4">
    <source>
        <dbReference type="ARBA" id="ARBA00022692"/>
    </source>
</evidence>
<feature type="transmembrane region" description="Helical" evidence="10">
    <location>
        <begin position="134"/>
        <end position="157"/>
    </location>
</feature>
<evidence type="ECO:0000256" key="5">
    <source>
        <dbReference type="ARBA" id="ARBA00022832"/>
    </source>
</evidence>
<dbReference type="GO" id="GO:0030148">
    <property type="term" value="P:sphingolipid biosynthetic process"/>
    <property type="evidence" value="ECO:0007669"/>
    <property type="project" value="TreeGrafter"/>
</dbReference>
<dbReference type="PANTHER" id="PTHR11157:SF126">
    <property type="entry name" value="ELONGATION OF VERY LONG CHAIN FATTY ACIDS PROTEIN"/>
    <property type="match status" value="1"/>
</dbReference>
<dbReference type="AlphaFoldDB" id="A0AAV4SP24"/>